<dbReference type="Pfam" id="PF13383">
    <property type="entry name" value="Methyltransf_22"/>
    <property type="match status" value="1"/>
</dbReference>
<dbReference type="GO" id="GO:0008168">
    <property type="term" value="F:methyltransferase activity"/>
    <property type="evidence" value="ECO:0007669"/>
    <property type="project" value="UniProtKB-KW"/>
</dbReference>
<reference evidence="2 3" key="2">
    <citation type="submission" date="2020-04" db="EMBL/GenBank/DDBJ databases">
        <title>Genome sequencing and assembly of multiple isolates from the Colletotrichum gloeosporioides species complex.</title>
        <authorList>
            <person name="Gan P."/>
            <person name="Shirasu K."/>
        </authorList>
    </citation>
    <scope>NUCLEOTIDE SEQUENCE [LARGE SCALE GENOMIC DNA]</scope>
    <source>
        <strain evidence="2 3">Nara gc5</strain>
    </source>
</reference>
<dbReference type="OrthoDB" id="10006218at2759"/>
<protein>
    <submittedName>
        <fullName evidence="2">Methyltransferase-like protein 24</fullName>
    </submittedName>
</protein>
<dbReference type="InterPro" id="IPR026913">
    <property type="entry name" value="METTL24"/>
</dbReference>
<dbReference type="AlphaFoldDB" id="A0A7J6JA33"/>
<keyword evidence="2" id="KW-0489">Methyltransferase</keyword>
<keyword evidence="3" id="KW-1185">Reference proteome</keyword>
<gene>
    <name evidence="2" type="primary">METTL24</name>
    <name evidence="2" type="ORF">CGGC5_v007031</name>
</gene>
<dbReference type="GO" id="GO:0032259">
    <property type="term" value="P:methylation"/>
    <property type="evidence" value="ECO:0007669"/>
    <property type="project" value="UniProtKB-KW"/>
</dbReference>
<comment type="caution">
    <text evidence="2">The sequence shown here is derived from an EMBL/GenBank/DDBJ whole genome shotgun (WGS) entry which is preliminary data.</text>
</comment>
<dbReference type="PANTHER" id="PTHR32026:SF10">
    <property type="entry name" value="METHYLTRANSFERASE-LIKE PROTEIN 24-RELATED"/>
    <property type="match status" value="1"/>
</dbReference>
<organism evidence="2 3">
    <name type="scientific">Colletotrichum fructicola (strain Nara gc5)</name>
    <name type="common">Anthracnose fungus</name>
    <name type="synonym">Colletotrichum gloeosporioides (strain Nara gc5)</name>
    <dbReference type="NCBI Taxonomy" id="1213859"/>
    <lineage>
        <taxon>Eukaryota</taxon>
        <taxon>Fungi</taxon>
        <taxon>Dikarya</taxon>
        <taxon>Ascomycota</taxon>
        <taxon>Pezizomycotina</taxon>
        <taxon>Sordariomycetes</taxon>
        <taxon>Hypocreomycetidae</taxon>
        <taxon>Glomerellales</taxon>
        <taxon>Glomerellaceae</taxon>
        <taxon>Colletotrichum</taxon>
        <taxon>Colletotrichum gloeosporioides species complex</taxon>
    </lineage>
</organism>
<dbReference type="Proteomes" id="UP000011096">
    <property type="component" value="Unassembled WGS sequence"/>
</dbReference>
<dbReference type="GeneID" id="43618655"/>
<keyword evidence="2" id="KW-0808">Transferase</keyword>
<evidence type="ECO:0000313" key="2">
    <source>
        <dbReference type="EMBL" id="KAF4485438.1"/>
    </source>
</evidence>
<dbReference type="InParanoid" id="A0A7J6JA33"/>
<feature type="domain" description="Methyltransferase" evidence="1">
    <location>
        <begin position="66"/>
        <end position="287"/>
    </location>
</feature>
<evidence type="ECO:0000313" key="3">
    <source>
        <dbReference type="Proteomes" id="UP000011096"/>
    </source>
</evidence>
<sequence length="326" mass="37223">MSSKAPAQSRWASSSLLALIVPVALLYLFTPFLSVGWKTFISAQNDPHAGELARAAISEASWLRSLRQRHDWMEKNQDYDDTLFSPRDESLRFWYTLWDLFPATYSCPWDLQRVGKLGDGGKWICGMSKYAADRASAQRPLRVYSFGVGSDSTFEEEFLNRSSRAEVWGFDDTVEMWGRGLDGYAYEHRAHLSKAAVAGYDFYDEKDKTQFWSISSIMKKLGHDYVDLVKMDIEGDEFPTLEAFLEEFKTEGKEVPFGQLVIEIHVPEKGPKISQFAEWWERLEGLGLRPVMSEANLLAVTVGDGQPCCVEYTWINTRDSRSVLWG</sequence>
<dbReference type="RefSeq" id="XP_031892871.1">
    <property type="nucleotide sequence ID" value="XM_032034644.1"/>
</dbReference>
<accession>A0A7J6JA33</accession>
<dbReference type="PANTHER" id="PTHR32026">
    <property type="entry name" value="METHYLTRANSFERASE-LIKE PROTEIN 24"/>
    <property type="match status" value="1"/>
</dbReference>
<evidence type="ECO:0000259" key="1">
    <source>
        <dbReference type="Pfam" id="PF13383"/>
    </source>
</evidence>
<name>A0A7J6JA33_COLFN</name>
<dbReference type="EMBL" id="ANPB02000004">
    <property type="protein sequence ID" value="KAF4485438.1"/>
    <property type="molecule type" value="Genomic_DNA"/>
</dbReference>
<proteinExistence type="predicted"/>
<reference evidence="2 3" key="1">
    <citation type="submission" date="2012-08" db="EMBL/GenBank/DDBJ databases">
        <authorList>
            <person name="Gan P.H.P."/>
            <person name="Ikeda K."/>
            <person name="Irieda H."/>
            <person name="Narusaka M."/>
            <person name="O'Connell R.J."/>
            <person name="Narusaka Y."/>
            <person name="Takano Y."/>
            <person name="Kubo Y."/>
            <person name="Shirasu K."/>
        </authorList>
    </citation>
    <scope>NUCLEOTIDE SEQUENCE [LARGE SCALE GENOMIC DNA]</scope>
    <source>
        <strain evidence="2 3">Nara gc5</strain>
    </source>
</reference>
<dbReference type="InterPro" id="IPR025714">
    <property type="entry name" value="Methyltranfer_dom"/>
</dbReference>